<dbReference type="EMBL" id="HBEO01031397">
    <property type="protein sequence ID" value="CAD8504004.1"/>
    <property type="molecule type" value="Transcribed_RNA"/>
</dbReference>
<evidence type="ECO:0000313" key="1">
    <source>
        <dbReference type="EMBL" id="CAD8504004.1"/>
    </source>
</evidence>
<gene>
    <name evidence="1" type="ORF">HPHI1048_LOCUS21285</name>
</gene>
<accession>A0A7S0HWE7</accession>
<reference evidence="1" key="1">
    <citation type="submission" date="2021-01" db="EMBL/GenBank/DDBJ databases">
        <authorList>
            <person name="Corre E."/>
            <person name="Pelletier E."/>
            <person name="Niang G."/>
            <person name="Scheremetjew M."/>
            <person name="Finn R."/>
            <person name="Kale V."/>
            <person name="Holt S."/>
            <person name="Cochrane G."/>
            <person name="Meng A."/>
            <person name="Brown T."/>
            <person name="Cohen L."/>
        </authorList>
    </citation>
    <scope>NUCLEOTIDE SEQUENCE</scope>
    <source>
        <strain evidence="1">CCMP325</strain>
    </source>
</reference>
<name>A0A7S0HWE7_9CRYP</name>
<organism evidence="1">
    <name type="scientific">Hanusia phi</name>
    <dbReference type="NCBI Taxonomy" id="3032"/>
    <lineage>
        <taxon>Eukaryota</taxon>
        <taxon>Cryptophyceae</taxon>
        <taxon>Pyrenomonadales</taxon>
        <taxon>Geminigeraceae</taxon>
        <taxon>Hanusia</taxon>
    </lineage>
</organism>
<protein>
    <submittedName>
        <fullName evidence="1">Uncharacterized protein</fullName>
    </submittedName>
</protein>
<proteinExistence type="predicted"/>
<dbReference type="AlphaFoldDB" id="A0A7S0HWE7"/>
<sequence length="114" mass="12738">MEEEEEGKEPAPPEPPKIRVKVAGAGSEVWNGLFMQRGRRNGACELELVSSDMKFGDPDTSRMIFRDVNTRGAVWWLYPAYYNDSEGGSELPPESGWKTNIGKEPAPVLKILKN</sequence>